<proteinExistence type="predicted"/>
<reference evidence="2" key="2">
    <citation type="submission" date="2021-04" db="EMBL/GenBank/DDBJ databases">
        <authorList>
            <person name="Gilroy R."/>
        </authorList>
    </citation>
    <scope>NUCLEOTIDE SEQUENCE</scope>
    <source>
        <strain evidence="2">G4-2901</strain>
    </source>
</reference>
<feature type="transmembrane region" description="Helical" evidence="1">
    <location>
        <begin position="463"/>
        <end position="483"/>
    </location>
</feature>
<reference evidence="2" key="1">
    <citation type="journal article" date="2021" name="PeerJ">
        <title>Extensive microbial diversity within the chicken gut microbiome revealed by metagenomics and culture.</title>
        <authorList>
            <person name="Gilroy R."/>
            <person name="Ravi A."/>
            <person name="Getino M."/>
            <person name="Pursley I."/>
            <person name="Horton D.L."/>
            <person name="Alikhan N.F."/>
            <person name="Baker D."/>
            <person name="Gharbi K."/>
            <person name="Hall N."/>
            <person name="Watson M."/>
            <person name="Adriaenssens E.M."/>
            <person name="Foster-Nyarko E."/>
            <person name="Jarju S."/>
            <person name="Secka A."/>
            <person name="Antonio M."/>
            <person name="Oren A."/>
            <person name="Chaudhuri R.R."/>
            <person name="La Ragione R."/>
            <person name="Hildebrand F."/>
            <person name="Pallen M.J."/>
        </authorList>
    </citation>
    <scope>NUCLEOTIDE SEQUENCE</scope>
    <source>
        <strain evidence="2">G4-2901</strain>
    </source>
</reference>
<dbReference type="EMBL" id="JAHLFW010000079">
    <property type="protein sequence ID" value="MBU3838517.1"/>
    <property type="molecule type" value="Genomic_DNA"/>
</dbReference>
<evidence type="ECO:0000313" key="3">
    <source>
        <dbReference type="Proteomes" id="UP000783796"/>
    </source>
</evidence>
<sequence>MKRITWKKHHKWFGLIFAFFMLMFCLSGIMLNHRELVADINIDRSFLPADYRYNKWNMGLLRGSIKYRDKVFIYGNSGIWKTDSTGLHVSYFNAGLPEGADFRNIKAMAQTPDGSLFAAGQFGLYRNDGKGWESTPLVLFAHERISDLVLKGDTMVVVGRSYLYTSVSPYNEFSRLELKAPEGYDGKVSLFRTVWFMHSGEMFGTVGKLIMDAVAVILIVLCLTGITYWLLPKYIKRIRMSGKTATGSIQLMKSSLNWHDKLGRYTFIILLFVAFTGWCLRPPVLIALVSFRTPAIPYTVADSDNAWNDRLRMLRYDAEYGDWLLSSSEGIFSLATLRSVPVKLEKTPPVSVMGLNVWQKDSCGNWLTGSFSGMYVWDRSKQFSTDYFTGEKAEDVAGPPFGKYAVSGYCDNIAEKSFVVEYYKGTTALHMPENLSSLPMSLWSFAQEIHTGRIYTILGKGTLIYIFFAGLAVLWCIYTGFVIRRKKRE</sequence>
<accession>A0A948TC04</accession>
<dbReference type="InterPro" id="IPR005625">
    <property type="entry name" value="PepSY-ass_TM"/>
</dbReference>
<organism evidence="2 3">
    <name type="scientific">Candidatus Phocaeicola faecigallinarum</name>
    <dbReference type="NCBI Taxonomy" id="2838732"/>
    <lineage>
        <taxon>Bacteria</taxon>
        <taxon>Pseudomonadati</taxon>
        <taxon>Bacteroidota</taxon>
        <taxon>Bacteroidia</taxon>
        <taxon>Bacteroidales</taxon>
        <taxon>Bacteroidaceae</taxon>
        <taxon>Phocaeicola</taxon>
    </lineage>
</organism>
<gene>
    <name evidence="2" type="ORF">H9777_09470</name>
</gene>
<name>A0A948TC04_9BACT</name>
<feature type="transmembrane region" description="Helical" evidence="1">
    <location>
        <begin position="12"/>
        <end position="31"/>
    </location>
</feature>
<protein>
    <submittedName>
        <fullName evidence="2">PepSY domain-containing protein</fullName>
    </submittedName>
</protein>
<dbReference type="Pfam" id="PF03929">
    <property type="entry name" value="PepSY_TM"/>
    <property type="match status" value="1"/>
</dbReference>
<keyword evidence="1" id="KW-0812">Transmembrane</keyword>
<feature type="transmembrane region" description="Helical" evidence="1">
    <location>
        <begin position="262"/>
        <end position="278"/>
    </location>
</feature>
<feature type="transmembrane region" description="Helical" evidence="1">
    <location>
        <begin position="209"/>
        <end position="231"/>
    </location>
</feature>
<dbReference type="PANTHER" id="PTHR34219">
    <property type="entry name" value="IRON-REGULATED INNER MEMBRANE PROTEIN-RELATED"/>
    <property type="match status" value="1"/>
</dbReference>
<evidence type="ECO:0000256" key="1">
    <source>
        <dbReference type="SAM" id="Phobius"/>
    </source>
</evidence>
<dbReference type="Proteomes" id="UP000783796">
    <property type="component" value="Unassembled WGS sequence"/>
</dbReference>
<dbReference type="AlphaFoldDB" id="A0A948TC04"/>
<evidence type="ECO:0000313" key="2">
    <source>
        <dbReference type="EMBL" id="MBU3838517.1"/>
    </source>
</evidence>
<keyword evidence="1" id="KW-1133">Transmembrane helix</keyword>
<comment type="caution">
    <text evidence="2">The sequence shown here is derived from an EMBL/GenBank/DDBJ whole genome shotgun (WGS) entry which is preliminary data.</text>
</comment>
<keyword evidence="1" id="KW-0472">Membrane</keyword>